<gene>
    <name evidence="2" type="ORF">EAH89_01060</name>
</gene>
<evidence type="ECO:0000313" key="3">
    <source>
        <dbReference type="Proteomes" id="UP000317078"/>
    </source>
</evidence>
<feature type="region of interest" description="Disordered" evidence="1">
    <location>
        <begin position="1"/>
        <end position="52"/>
    </location>
</feature>
<comment type="caution">
    <text evidence="2">The sequence shown here is derived from an EMBL/GenBank/DDBJ whole genome shotgun (WGS) entry which is preliminary data.</text>
</comment>
<organism evidence="2 3">
    <name type="scientific">Muricoccus nepalensis</name>
    <dbReference type="NCBI Taxonomy" id="1854500"/>
    <lineage>
        <taxon>Bacteria</taxon>
        <taxon>Pseudomonadati</taxon>
        <taxon>Pseudomonadota</taxon>
        <taxon>Alphaproteobacteria</taxon>
        <taxon>Acetobacterales</taxon>
        <taxon>Roseomonadaceae</taxon>
        <taxon>Muricoccus</taxon>
    </lineage>
</organism>
<dbReference type="AlphaFoldDB" id="A0A502GHS0"/>
<proteinExistence type="predicted"/>
<feature type="compositionally biased region" description="Basic and acidic residues" evidence="1">
    <location>
        <begin position="106"/>
        <end position="115"/>
    </location>
</feature>
<protein>
    <submittedName>
        <fullName evidence="2">Host attachment protein</fullName>
    </submittedName>
</protein>
<keyword evidence="3" id="KW-1185">Reference proteome</keyword>
<dbReference type="Proteomes" id="UP000317078">
    <property type="component" value="Unassembled WGS sequence"/>
</dbReference>
<feature type="region of interest" description="Disordered" evidence="1">
    <location>
        <begin position="83"/>
        <end position="115"/>
    </location>
</feature>
<dbReference type="Pfam" id="PF10116">
    <property type="entry name" value="Host_attach"/>
    <property type="match status" value="1"/>
</dbReference>
<name>A0A502GHS0_9PROT</name>
<evidence type="ECO:0000256" key="1">
    <source>
        <dbReference type="SAM" id="MobiDB-lite"/>
    </source>
</evidence>
<accession>A0A502GHS0</accession>
<dbReference type="EMBL" id="RCZP01000001">
    <property type="protein sequence ID" value="TPG61415.1"/>
    <property type="molecule type" value="Genomic_DNA"/>
</dbReference>
<dbReference type="InterPro" id="IPR019291">
    <property type="entry name" value="Host_attachment_protein"/>
</dbReference>
<sequence>MPGAVHSMGERWGLDAAGATGRPSGPRGAADRALGPLSLLQAGGRNEGTTAMSKQGATWYVVADGGKARVLVGGDGGLRTQHRFDASGRGNAVEDADSGVSQLKAPKADPKDQAEGRFGRAVADYLNEGVRSGQTASLVIAAAPAILHEIREGLNKQAADAVEKTMPKDLTNIADAEMASHFA</sequence>
<dbReference type="OrthoDB" id="9812459at2"/>
<reference evidence="2 3" key="1">
    <citation type="journal article" date="2019" name="Environ. Microbiol.">
        <title>Species interactions and distinct microbial communities in high Arctic permafrost affected cryosols are associated with the CH4 and CO2 gas fluxes.</title>
        <authorList>
            <person name="Altshuler I."/>
            <person name="Hamel J."/>
            <person name="Turney S."/>
            <person name="Magnuson E."/>
            <person name="Levesque R."/>
            <person name="Greer C."/>
            <person name="Whyte L.G."/>
        </authorList>
    </citation>
    <scope>NUCLEOTIDE SEQUENCE [LARGE SCALE GENOMIC DNA]</scope>
    <source>
        <strain evidence="2 3">S9.3B</strain>
    </source>
</reference>
<evidence type="ECO:0000313" key="2">
    <source>
        <dbReference type="EMBL" id="TPG61415.1"/>
    </source>
</evidence>